<feature type="compositionally biased region" description="Basic and acidic residues" evidence="1">
    <location>
        <begin position="1"/>
        <end position="17"/>
    </location>
</feature>
<evidence type="ECO:0000313" key="3">
    <source>
        <dbReference type="Proteomes" id="UP000467841"/>
    </source>
</evidence>
<reference evidence="2" key="1">
    <citation type="submission" date="2020-01" db="EMBL/GenBank/DDBJ databases">
        <authorList>
            <person name="Mishra B."/>
        </authorList>
    </citation>
    <scope>NUCLEOTIDE SEQUENCE [LARGE SCALE GENOMIC DNA]</scope>
</reference>
<name>A0A6D2I294_9BRAS</name>
<proteinExistence type="predicted"/>
<dbReference type="Proteomes" id="UP000467841">
    <property type="component" value="Unassembled WGS sequence"/>
</dbReference>
<organism evidence="2 3">
    <name type="scientific">Microthlaspi erraticum</name>
    <dbReference type="NCBI Taxonomy" id="1685480"/>
    <lineage>
        <taxon>Eukaryota</taxon>
        <taxon>Viridiplantae</taxon>
        <taxon>Streptophyta</taxon>
        <taxon>Embryophyta</taxon>
        <taxon>Tracheophyta</taxon>
        <taxon>Spermatophyta</taxon>
        <taxon>Magnoliopsida</taxon>
        <taxon>eudicotyledons</taxon>
        <taxon>Gunneridae</taxon>
        <taxon>Pentapetalae</taxon>
        <taxon>rosids</taxon>
        <taxon>malvids</taxon>
        <taxon>Brassicales</taxon>
        <taxon>Brassicaceae</taxon>
        <taxon>Coluteocarpeae</taxon>
        <taxon>Microthlaspi</taxon>
    </lineage>
</organism>
<evidence type="ECO:0000313" key="2">
    <source>
        <dbReference type="EMBL" id="CAA7020283.1"/>
    </source>
</evidence>
<comment type="caution">
    <text evidence="2">The sequence shown here is derived from an EMBL/GenBank/DDBJ whole genome shotgun (WGS) entry which is preliminary data.</text>
</comment>
<accession>A0A6D2I294</accession>
<dbReference type="EMBL" id="CACVBM020000532">
    <property type="protein sequence ID" value="CAA7020283.1"/>
    <property type="molecule type" value="Genomic_DNA"/>
</dbReference>
<evidence type="ECO:0000256" key="1">
    <source>
        <dbReference type="SAM" id="MobiDB-lite"/>
    </source>
</evidence>
<keyword evidence="3" id="KW-1185">Reference proteome</keyword>
<protein>
    <submittedName>
        <fullName evidence="2">Uncharacterized protein</fullName>
    </submittedName>
</protein>
<feature type="region of interest" description="Disordered" evidence="1">
    <location>
        <begin position="1"/>
        <end position="27"/>
    </location>
</feature>
<dbReference type="AlphaFoldDB" id="A0A6D2I294"/>
<gene>
    <name evidence="2" type="ORF">MERR_LOCUS7518</name>
</gene>
<sequence length="124" mass="14169">MTSEAKYETESFGKETEGSMVMGDDTLDSSKQSRFDAAAFYEAIKPSKFGANGTQTDDDHICRYNLVEETIRRPQNRLCQTPKSRGAKTPWLWKPTGAGQEVICTKRKKKEGREKVFRERKVKL</sequence>